<accession>A0ACA9MGJ4</accession>
<evidence type="ECO:0000313" key="1">
    <source>
        <dbReference type="EMBL" id="CAG8584454.1"/>
    </source>
</evidence>
<name>A0ACA9MGJ4_9GLOM</name>
<evidence type="ECO:0000313" key="2">
    <source>
        <dbReference type="Proteomes" id="UP000789525"/>
    </source>
</evidence>
<proteinExistence type="predicted"/>
<feature type="non-terminal residue" evidence="1">
    <location>
        <position position="60"/>
    </location>
</feature>
<sequence>MLCVYPADLLRSQNVTWPITPCSVLYPALEYGFLGRGSFDDASNGADLPTPTIDHDSLYT</sequence>
<dbReference type="Proteomes" id="UP000789525">
    <property type="component" value="Unassembled WGS sequence"/>
</dbReference>
<keyword evidence="2" id="KW-1185">Reference proteome</keyword>
<dbReference type="EMBL" id="CAJVPT010012038">
    <property type="protein sequence ID" value="CAG8584454.1"/>
    <property type="molecule type" value="Genomic_DNA"/>
</dbReference>
<protein>
    <submittedName>
        <fullName evidence="1">59_t:CDS:1</fullName>
    </submittedName>
</protein>
<comment type="caution">
    <text evidence="1">The sequence shown here is derived from an EMBL/GenBank/DDBJ whole genome shotgun (WGS) entry which is preliminary data.</text>
</comment>
<gene>
    <name evidence="1" type="ORF">ACOLOM_LOCUS6088</name>
</gene>
<organism evidence="1 2">
    <name type="scientific">Acaulospora colombiana</name>
    <dbReference type="NCBI Taxonomy" id="27376"/>
    <lineage>
        <taxon>Eukaryota</taxon>
        <taxon>Fungi</taxon>
        <taxon>Fungi incertae sedis</taxon>
        <taxon>Mucoromycota</taxon>
        <taxon>Glomeromycotina</taxon>
        <taxon>Glomeromycetes</taxon>
        <taxon>Diversisporales</taxon>
        <taxon>Acaulosporaceae</taxon>
        <taxon>Acaulospora</taxon>
    </lineage>
</organism>
<reference evidence="1" key="1">
    <citation type="submission" date="2021-06" db="EMBL/GenBank/DDBJ databases">
        <authorList>
            <person name="Kallberg Y."/>
            <person name="Tangrot J."/>
            <person name="Rosling A."/>
        </authorList>
    </citation>
    <scope>NUCLEOTIDE SEQUENCE</scope>
    <source>
        <strain evidence="1">CL356</strain>
    </source>
</reference>